<dbReference type="GO" id="GO:0009252">
    <property type="term" value="P:peptidoglycan biosynthetic process"/>
    <property type="evidence" value="ECO:0007669"/>
    <property type="project" value="UniProtKB-UniRule"/>
</dbReference>
<dbReference type="GO" id="GO:0008360">
    <property type="term" value="P:regulation of cell shape"/>
    <property type="evidence" value="ECO:0007669"/>
    <property type="project" value="UniProtKB-KW"/>
</dbReference>
<dbReference type="GO" id="GO:0050511">
    <property type="term" value="F:undecaprenyldiphospho-muramoylpentapeptide beta-N-acetylglucosaminyltransferase activity"/>
    <property type="evidence" value="ECO:0007669"/>
    <property type="project" value="UniProtKB-UniRule"/>
</dbReference>
<dbReference type="Gene3D" id="3.40.50.2000">
    <property type="entry name" value="Glycogen Phosphorylase B"/>
    <property type="match status" value="2"/>
</dbReference>
<keyword evidence="5 10" id="KW-0133">Cell shape</keyword>
<dbReference type="RefSeq" id="WP_212684667.1">
    <property type="nucleotide sequence ID" value="NZ_JAGSPM010000006.1"/>
</dbReference>
<evidence type="ECO:0000256" key="8">
    <source>
        <dbReference type="ARBA" id="ARBA00023306"/>
    </source>
</evidence>
<name>A0A941I3V9_9BURK</name>
<dbReference type="GO" id="GO:0005975">
    <property type="term" value="P:carbohydrate metabolic process"/>
    <property type="evidence" value="ECO:0007669"/>
    <property type="project" value="InterPro"/>
</dbReference>
<feature type="binding site" evidence="10">
    <location>
        <begin position="22"/>
        <end position="24"/>
    </location>
    <ligand>
        <name>UDP-N-acetyl-alpha-D-glucosamine</name>
        <dbReference type="ChEBI" id="CHEBI:57705"/>
    </ligand>
</feature>
<keyword evidence="4 10" id="KW-0808">Transferase</keyword>
<dbReference type="InterPro" id="IPR006009">
    <property type="entry name" value="GlcNAc_MurG"/>
</dbReference>
<feature type="binding site" evidence="10">
    <location>
        <position position="202"/>
    </location>
    <ligand>
        <name>UDP-N-acetyl-alpha-D-glucosamine</name>
        <dbReference type="ChEBI" id="CHEBI:57705"/>
    </ligand>
</feature>
<dbReference type="SUPFAM" id="SSF53756">
    <property type="entry name" value="UDP-Glycosyltransferase/glycogen phosphorylase"/>
    <property type="match status" value="1"/>
</dbReference>
<evidence type="ECO:0000259" key="12">
    <source>
        <dbReference type="Pfam" id="PF04101"/>
    </source>
</evidence>
<evidence type="ECO:0000256" key="2">
    <source>
        <dbReference type="ARBA" id="ARBA00022618"/>
    </source>
</evidence>
<evidence type="ECO:0000313" key="14">
    <source>
        <dbReference type="Proteomes" id="UP000680158"/>
    </source>
</evidence>
<evidence type="ECO:0000256" key="3">
    <source>
        <dbReference type="ARBA" id="ARBA00022676"/>
    </source>
</evidence>
<keyword evidence="2 10" id="KW-0132">Cell division</keyword>
<evidence type="ECO:0000256" key="10">
    <source>
        <dbReference type="HAMAP-Rule" id="MF_00033"/>
    </source>
</evidence>
<dbReference type="InterPro" id="IPR007235">
    <property type="entry name" value="Glyco_trans_28_C"/>
</dbReference>
<dbReference type="CDD" id="cd03785">
    <property type="entry name" value="GT28_MurG"/>
    <property type="match status" value="1"/>
</dbReference>
<comment type="pathway">
    <text evidence="10">Cell wall biogenesis; peptidoglycan biosynthesis.</text>
</comment>
<dbReference type="PANTHER" id="PTHR21015:SF22">
    <property type="entry name" value="GLYCOSYLTRANSFERASE"/>
    <property type="match status" value="1"/>
</dbReference>
<evidence type="ECO:0000256" key="1">
    <source>
        <dbReference type="ARBA" id="ARBA00022475"/>
    </source>
</evidence>
<keyword evidence="14" id="KW-1185">Reference proteome</keyword>
<dbReference type="Proteomes" id="UP000680158">
    <property type="component" value="Unassembled WGS sequence"/>
</dbReference>
<dbReference type="PANTHER" id="PTHR21015">
    <property type="entry name" value="UDP-N-ACETYLGLUCOSAMINE--N-ACETYLMURAMYL-(PENTAPEPTIDE) PYROPHOSPHORYL-UNDECAPRENOL N-ACETYLGLUCOSAMINE TRANSFERASE 1"/>
    <property type="match status" value="1"/>
</dbReference>
<dbReference type="Pfam" id="PF04101">
    <property type="entry name" value="Glyco_tran_28_C"/>
    <property type="match status" value="1"/>
</dbReference>
<dbReference type="Pfam" id="PF03033">
    <property type="entry name" value="Glyco_transf_28"/>
    <property type="match status" value="1"/>
</dbReference>
<organism evidence="13 14">
    <name type="scientific">Undibacterium baiyunense</name>
    <dbReference type="NCBI Taxonomy" id="2828731"/>
    <lineage>
        <taxon>Bacteria</taxon>
        <taxon>Pseudomonadati</taxon>
        <taxon>Pseudomonadota</taxon>
        <taxon>Betaproteobacteria</taxon>
        <taxon>Burkholderiales</taxon>
        <taxon>Oxalobacteraceae</taxon>
        <taxon>Undibacterium</taxon>
    </lineage>
</organism>
<comment type="caution">
    <text evidence="10">Lacks conserved residue(s) required for the propagation of feature annotation.</text>
</comment>
<feature type="binding site" evidence="10">
    <location>
        <position position="256"/>
    </location>
    <ligand>
        <name>UDP-N-acetyl-alpha-D-glucosamine</name>
        <dbReference type="ChEBI" id="CHEBI:57705"/>
    </ligand>
</feature>
<evidence type="ECO:0000256" key="7">
    <source>
        <dbReference type="ARBA" id="ARBA00023136"/>
    </source>
</evidence>
<protein>
    <recommendedName>
        <fullName evidence="10">UDP-N-acetylglucosamine--N-acetylmuramyl-(pentapeptide) pyrophosphoryl-undecaprenol N-acetylglucosamine transferase</fullName>
        <ecNumber evidence="10">2.4.1.227</ecNumber>
    </recommendedName>
    <alternativeName>
        <fullName evidence="10">Undecaprenyl-PP-MurNAc-pentapeptide-UDPGlcNAc GlcNAc transferase</fullName>
    </alternativeName>
</protein>
<comment type="similarity">
    <text evidence="10">Belongs to the glycosyltransferase 28 family. MurG subfamily.</text>
</comment>
<keyword evidence="8 10" id="KW-0131">Cell cycle</keyword>
<feature type="domain" description="Glycosyltransferase family 28 N-terminal" evidence="11">
    <location>
        <begin position="16"/>
        <end position="151"/>
    </location>
</feature>
<dbReference type="GO" id="GO:0005886">
    <property type="term" value="C:plasma membrane"/>
    <property type="evidence" value="ECO:0007669"/>
    <property type="project" value="UniProtKB-SubCell"/>
</dbReference>
<dbReference type="GO" id="GO:0071555">
    <property type="term" value="P:cell wall organization"/>
    <property type="evidence" value="ECO:0007669"/>
    <property type="project" value="UniProtKB-KW"/>
</dbReference>
<proteinExistence type="inferred from homology"/>
<comment type="caution">
    <text evidence="13">The sequence shown here is derived from an EMBL/GenBank/DDBJ whole genome shotgun (WGS) entry which is preliminary data.</text>
</comment>
<accession>A0A941I3V9</accession>
<dbReference type="EMBL" id="JAGSPM010000006">
    <property type="protein sequence ID" value="MBR7747290.1"/>
    <property type="molecule type" value="Genomic_DNA"/>
</dbReference>
<dbReference type="NCBIfam" id="TIGR01133">
    <property type="entry name" value="murG"/>
    <property type="match status" value="1"/>
</dbReference>
<evidence type="ECO:0000256" key="9">
    <source>
        <dbReference type="ARBA" id="ARBA00023316"/>
    </source>
</evidence>
<feature type="binding site" evidence="10">
    <location>
        <position position="174"/>
    </location>
    <ligand>
        <name>UDP-N-acetyl-alpha-D-glucosamine</name>
        <dbReference type="ChEBI" id="CHEBI:57705"/>
    </ligand>
</feature>
<keyword evidence="6 10" id="KW-0573">Peptidoglycan synthesis</keyword>
<sequence>MTSKDVAVQNKKKHLLIMAAGTGGHIFPGLAIAAEMQQRGWSVSWLGTKTGMEGEIVAKHGIAMDQLDFTGLRGKGLKHSISGAFKLFASFFSCLQIVRKRQPDVVLGMGGYVTVPGGVSSAVFGKPLVLMNADAPLLLSNKALKLFANKLMFGLPSNAPMQEQKFVFTGNPIRREITALGLPQERYAQHAGPLKILVVGGSLGARALNEAVPDALALIPADQRPQVTHQSGKQHVEVLRQRYAAQNVQAEVLDFIHDMPRRYADADLVICRAGAITVSELTAVGVASILVPLVASSTSHQKANAEWLSQAGGAIHLPQTELTASRLVELILSMQRERCLQMAQAAYQMGKRDANQTIAKILEDLAQ</sequence>
<evidence type="ECO:0000259" key="11">
    <source>
        <dbReference type="Pfam" id="PF03033"/>
    </source>
</evidence>
<feature type="binding site" evidence="10">
    <location>
        <position position="301"/>
    </location>
    <ligand>
        <name>UDP-N-acetyl-alpha-D-glucosamine</name>
        <dbReference type="ChEBI" id="CHEBI:57705"/>
    </ligand>
</feature>
<evidence type="ECO:0000256" key="4">
    <source>
        <dbReference type="ARBA" id="ARBA00022679"/>
    </source>
</evidence>
<gene>
    <name evidence="10 13" type="primary">murG</name>
    <name evidence="13" type="ORF">KDM92_11910</name>
</gene>
<keyword evidence="9 10" id="KW-0961">Cell wall biogenesis/degradation</keyword>
<dbReference type="EC" id="2.4.1.227" evidence="10"/>
<dbReference type="InterPro" id="IPR004276">
    <property type="entry name" value="GlycoTrans_28_N"/>
</dbReference>
<evidence type="ECO:0000313" key="13">
    <source>
        <dbReference type="EMBL" id="MBR7747290.1"/>
    </source>
</evidence>
<evidence type="ECO:0000256" key="6">
    <source>
        <dbReference type="ARBA" id="ARBA00022984"/>
    </source>
</evidence>
<evidence type="ECO:0000256" key="5">
    <source>
        <dbReference type="ARBA" id="ARBA00022960"/>
    </source>
</evidence>
<reference evidence="13 14" key="1">
    <citation type="submission" date="2021-04" db="EMBL/GenBank/DDBJ databases">
        <title>novel species isolated from subtropical streams in China.</title>
        <authorList>
            <person name="Lu H."/>
        </authorList>
    </citation>
    <scope>NUCLEOTIDE SEQUENCE [LARGE SCALE GENOMIC DNA]</scope>
    <source>
        <strain evidence="13 14">BYS107W</strain>
    </source>
</reference>
<keyword evidence="1 10" id="KW-1003">Cell membrane</keyword>
<keyword evidence="7 10" id="KW-0472">Membrane</keyword>
<comment type="catalytic activity">
    <reaction evidence="10">
        <text>di-trans,octa-cis-undecaprenyl diphospho-N-acetyl-alpha-D-muramoyl-L-alanyl-D-glutamyl-meso-2,6-diaminopimeloyl-D-alanyl-D-alanine + UDP-N-acetyl-alpha-D-glucosamine = di-trans,octa-cis-undecaprenyl diphospho-[N-acetyl-alpha-D-glucosaminyl-(1-&gt;4)]-N-acetyl-alpha-D-muramoyl-L-alanyl-D-glutamyl-meso-2,6-diaminopimeloyl-D-alanyl-D-alanine + UDP + H(+)</text>
        <dbReference type="Rhea" id="RHEA:31227"/>
        <dbReference type="ChEBI" id="CHEBI:15378"/>
        <dbReference type="ChEBI" id="CHEBI:57705"/>
        <dbReference type="ChEBI" id="CHEBI:58223"/>
        <dbReference type="ChEBI" id="CHEBI:61387"/>
        <dbReference type="ChEBI" id="CHEBI:61388"/>
        <dbReference type="EC" id="2.4.1.227"/>
    </reaction>
</comment>
<dbReference type="AlphaFoldDB" id="A0A941I3V9"/>
<keyword evidence="3 10" id="KW-0328">Glycosyltransferase</keyword>
<dbReference type="HAMAP" id="MF_00033">
    <property type="entry name" value="MurG"/>
    <property type="match status" value="1"/>
</dbReference>
<feature type="domain" description="Glycosyl transferase family 28 C-terminal" evidence="12">
    <location>
        <begin position="196"/>
        <end position="357"/>
    </location>
</feature>
<dbReference type="GO" id="GO:0051301">
    <property type="term" value="P:cell division"/>
    <property type="evidence" value="ECO:0007669"/>
    <property type="project" value="UniProtKB-KW"/>
</dbReference>
<comment type="subcellular location">
    <subcellularLocation>
        <location evidence="10">Cell membrane</location>
        <topology evidence="10">Peripheral membrane protein</topology>
        <orientation evidence="10">Cytoplasmic side</orientation>
    </subcellularLocation>
</comment>
<comment type="function">
    <text evidence="10">Cell wall formation. Catalyzes the transfer of a GlcNAc subunit on undecaprenyl-pyrophosphoryl-MurNAc-pentapeptide (lipid intermediate I) to form undecaprenyl-pyrophosphoryl-MurNAc-(pentapeptide)GlcNAc (lipid intermediate II).</text>
</comment>